<reference evidence="2" key="1">
    <citation type="submission" date="2025-08" db="UniProtKB">
        <authorList>
            <consortium name="RefSeq"/>
        </authorList>
    </citation>
    <scope>IDENTIFICATION</scope>
</reference>
<organism evidence="1 2">
    <name type="scientific">Biomphalaria glabrata</name>
    <name type="common">Bloodfluke planorb</name>
    <name type="synonym">Freshwater snail</name>
    <dbReference type="NCBI Taxonomy" id="6526"/>
    <lineage>
        <taxon>Eukaryota</taxon>
        <taxon>Metazoa</taxon>
        <taxon>Spiralia</taxon>
        <taxon>Lophotrochozoa</taxon>
        <taxon>Mollusca</taxon>
        <taxon>Gastropoda</taxon>
        <taxon>Heterobranchia</taxon>
        <taxon>Euthyneura</taxon>
        <taxon>Panpulmonata</taxon>
        <taxon>Hygrophila</taxon>
        <taxon>Lymnaeoidea</taxon>
        <taxon>Planorbidae</taxon>
        <taxon>Biomphalaria</taxon>
    </lineage>
</organism>
<dbReference type="SUPFAM" id="SSF50494">
    <property type="entry name" value="Trypsin-like serine proteases"/>
    <property type="match status" value="1"/>
</dbReference>
<protein>
    <submittedName>
        <fullName evidence="2">Uncharacterized protein LOC106065549 isoform X2</fullName>
    </submittedName>
</protein>
<dbReference type="RefSeq" id="XP_055885969.1">
    <property type="nucleotide sequence ID" value="XM_056029994.1"/>
</dbReference>
<dbReference type="Proteomes" id="UP001165740">
    <property type="component" value="Chromosome 5"/>
</dbReference>
<dbReference type="AlphaFoldDB" id="A0A9W3AFN9"/>
<dbReference type="OMA" id="HHECEIS"/>
<sequence length="326" mass="36533">MDLDIDWVKLEDEVRKQQGHHECEISFLDETDLQKYKKQCTKNPNHESFIPANDFSIRNLPNCYQDPRIVDLVKVLSELTVKVKVSFTSANRPKVFPQTATPYPFHKCRGSDKFARTGTGRCVDFYKRSDVDDQACPCKACKISGKPVKTWAAVIVHTATHVVFDNSEAEFTECVLCYDSDEDRGVNLEAVDIVGGRADTDGDRCLLRCVTHDIGVVDILWQMSRIYRDLFKTVKEKYSLASPDGQRLVVIVSHPHGCAKCVTLGHCSEESLGQFGQTRFTYTTATCPGSSGAPVMVFGRGNEWWNHTHSGATPKGNISSEIFILE</sequence>
<evidence type="ECO:0000313" key="2">
    <source>
        <dbReference type="RefSeq" id="XP_055885969.1"/>
    </source>
</evidence>
<name>A0A9W3AFN9_BIOGL</name>
<accession>A0A9W3AFN9</accession>
<dbReference type="InterPro" id="IPR009003">
    <property type="entry name" value="Peptidase_S1_PA"/>
</dbReference>
<gene>
    <name evidence="2" type="primary">LOC106065549</name>
</gene>
<dbReference type="GeneID" id="106065549"/>
<evidence type="ECO:0000313" key="1">
    <source>
        <dbReference type="Proteomes" id="UP001165740"/>
    </source>
</evidence>
<proteinExistence type="predicted"/>
<keyword evidence="1" id="KW-1185">Reference proteome</keyword>